<dbReference type="Gramene" id="PGSC0003DMT400080382">
    <property type="protein sequence ID" value="PGSC0003DMT400080382"/>
    <property type="gene ID" value="PGSC0003DMG400031300"/>
</dbReference>
<reference evidence="2" key="2">
    <citation type="submission" date="2015-06" db="UniProtKB">
        <authorList>
            <consortium name="EnsemblPlants"/>
        </authorList>
    </citation>
    <scope>IDENTIFICATION</scope>
    <source>
        <strain evidence="2">DM1-3 516 R44</strain>
    </source>
</reference>
<keyword evidence="3" id="KW-1185">Reference proteome</keyword>
<dbReference type="InterPro" id="IPR006527">
    <property type="entry name" value="F-box-assoc_dom_typ1"/>
</dbReference>
<dbReference type="OMA" id="THHKVMM"/>
<name>M1D3F7_SOLTU</name>
<evidence type="ECO:0000313" key="3">
    <source>
        <dbReference type="Proteomes" id="UP000011115"/>
    </source>
</evidence>
<dbReference type="PANTHER" id="PTHR31672:SF13">
    <property type="entry name" value="F-BOX PROTEIN CPR30-LIKE"/>
    <property type="match status" value="1"/>
</dbReference>
<dbReference type="InterPro" id="IPR001810">
    <property type="entry name" value="F-box_dom"/>
</dbReference>
<dbReference type="PANTHER" id="PTHR31672">
    <property type="entry name" value="BNACNNG10540D PROTEIN"/>
    <property type="match status" value="1"/>
</dbReference>
<dbReference type="eggNOG" id="ENOG502QUVH">
    <property type="taxonomic scope" value="Eukaryota"/>
</dbReference>
<dbReference type="InterPro" id="IPR017451">
    <property type="entry name" value="F-box-assoc_interact_dom"/>
</dbReference>
<dbReference type="PROSITE" id="PS50181">
    <property type="entry name" value="FBOX"/>
    <property type="match status" value="1"/>
</dbReference>
<dbReference type="Pfam" id="PF07734">
    <property type="entry name" value="FBA_1"/>
    <property type="match status" value="1"/>
</dbReference>
<protein>
    <submittedName>
        <fullName evidence="2">F-Box protein</fullName>
    </submittedName>
</protein>
<dbReference type="HOGENOM" id="CLU_027176_1_0_1"/>
<dbReference type="SMART" id="SM00256">
    <property type="entry name" value="FBOX"/>
    <property type="match status" value="1"/>
</dbReference>
<dbReference type="CDD" id="cd22157">
    <property type="entry name" value="F-box_AtFBW1-like"/>
    <property type="match status" value="1"/>
</dbReference>
<dbReference type="Proteomes" id="UP000011115">
    <property type="component" value="Unassembled WGS sequence"/>
</dbReference>
<evidence type="ECO:0000259" key="1">
    <source>
        <dbReference type="PROSITE" id="PS50181"/>
    </source>
</evidence>
<dbReference type="InParanoid" id="M1D3F7"/>
<feature type="domain" description="F-box" evidence="1">
    <location>
        <begin position="4"/>
        <end position="50"/>
    </location>
</feature>
<dbReference type="Pfam" id="PF00646">
    <property type="entry name" value="F-box"/>
    <property type="match status" value="1"/>
</dbReference>
<sequence length="376" mass="43385">MEMQDSILVLPEELVIEILLKLPIKSLLKFKCISKSWLALISSSEFVKTHLRLNANNKEYTHHKVMMRCISNYGFKSCSLTSLFNESCVTEAKDLDYPTKSYGWERDRYDVSILGSINGLICLVNDDKELFLWNPSIRKHKKLPDPRTSLPPQGGPRRAYGFGYDEVHDDYKVVIFNEIETNMIREFEVKMYSLKSDSWRCVDDCPRMAQFNVSGKFVNGKLHWDSTSTYWKSDLATFCDGYRDPNIISIDLADEKWGEMDQPCDDVGEIALRVGVLGSDLSVLCNCNMLLVDVWVMKEYGVKESWTKMFTIKYTPRSGYLGQRCLHMSNEGEILVVIKGEFMIYNPKDDSLRYSEVINSDKWDANEIYVESLVCP</sequence>
<dbReference type="AlphaFoldDB" id="M1D3F7"/>
<evidence type="ECO:0000313" key="2">
    <source>
        <dbReference type="EnsemblPlants" id="PGSC0003DMT400080382"/>
    </source>
</evidence>
<dbReference type="PaxDb" id="4113-PGSC0003DMT400080382"/>
<dbReference type="Gene3D" id="1.20.1280.50">
    <property type="match status" value="1"/>
</dbReference>
<proteinExistence type="predicted"/>
<organism evidence="2 3">
    <name type="scientific">Solanum tuberosum</name>
    <name type="common">Potato</name>
    <dbReference type="NCBI Taxonomy" id="4113"/>
    <lineage>
        <taxon>Eukaryota</taxon>
        <taxon>Viridiplantae</taxon>
        <taxon>Streptophyta</taxon>
        <taxon>Embryophyta</taxon>
        <taxon>Tracheophyta</taxon>
        <taxon>Spermatophyta</taxon>
        <taxon>Magnoliopsida</taxon>
        <taxon>eudicotyledons</taxon>
        <taxon>Gunneridae</taxon>
        <taxon>Pentapetalae</taxon>
        <taxon>asterids</taxon>
        <taxon>lamiids</taxon>
        <taxon>Solanales</taxon>
        <taxon>Solanaceae</taxon>
        <taxon>Solanoideae</taxon>
        <taxon>Solaneae</taxon>
        <taxon>Solanum</taxon>
    </lineage>
</organism>
<dbReference type="NCBIfam" id="TIGR01640">
    <property type="entry name" value="F_box_assoc_1"/>
    <property type="match status" value="1"/>
</dbReference>
<reference evidence="3" key="1">
    <citation type="journal article" date="2011" name="Nature">
        <title>Genome sequence and analysis of the tuber crop potato.</title>
        <authorList>
            <consortium name="The Potato Genome Sequencing Consortium"/>
        </authorList>
    </citation>
    <scope>NUCLEOTIDE SEQUENCE [LARGE SCALE GENOMIC DNA]</scope>
    <source>
        <strain evidence="3">cv. DM1-3 516 R44</strain>
    </source>
</reference>
<dbReference type="SUPFAM" id="SSF81383">
    <property type="entry name" value="F-box domain"/>
    <property type="match status" value="1"/>
</dbReference>
<accession>M1D3F7</accession>
<dbReference type="InterPro" id="IPR036047">
    <property type="entry name" value="F-box-like_dom_sf"/>
</dbReference>
<dbReference type="InterPro" id="IPR050796">
    <property type="entry name" value="SCF_F-box_component"/>
</dbReference>
<dbReference type="EnsemblPlants" id="PGSC0003DMT400080382">
    <property type="protein sequence ID" value="PGSC0003DMT400080382"/>
    <property type="gene ID" value="PGSC0003DMG400031300"/>
</dbReference>
<dbReference type="FunCoup" id="M1D3F7">
    <property type="interactions" value="5"/>
</dbReference>